<evidence type="ECO:0000256" key="1">
    <source>
        <dbReference type="SAM" id="MobiDB-lite"/>
    </source>
</evidence>
<evidence type="ECO:0000313" key="2">
    <source>
        <dbReference type="EMBL" id="TYG53352.1"/>
    </source>
</evidence>
<dbReference type="EMBL" id="CM017709">
    <property type="protein sequence ID" value="TYG53352.1"/>
    <property type="molecule type" value="Genomic_DNA"/>
</dbReference>
<reference evidence="2 3" key="1">
    <citation type="submission" date="2019-06" db="EMBL/GenBank/DDBJ databases">
        <title>WGS assembly of Gossypium darwinii.</title>
        <authorList>
            <person name="Chen Z.J."/>
            <person name="Sreedasyam A."/>
            <person name="Ando A."/>
            <person name="Song Q."/>
            <person name="De L."/>
            <person name="Hulse-Kemp A."/>
            <person name="Ding M."/>
            <person name="Ye W."/>
            <person name="Kirkbride R."/>
            <person name="Jenkins J."/>
            <person name="Plott C."/>
            <person name="Lovell J."/>
            <person name="Lin Y.-M."/>
            <person name="Vaughn R."/>
            <person name="Liu B."/>
            <person name="Li W."/>
            <person name="Simpson S."/>
            <person name="Scheffler B."/>
            <person name="Saski C."/>
            <person name="Grover C."/>
            <person name="Hu G."/>
            <person name="Conover J."/>
            <person name="Carlson J."/>
            <person name="Shu S."/>
            <person name="Boston L."/>
            <person name="Williams M."/>
            <person name="Peterson D."/>
            <person name="Mcgee K."/>
            <person name="Jones D."/>
            <person name="Wendel J."/>
            <person name="Stelly D."/>
            <person name="Grimwood J."/>
            <person name="Schmutz J."/>
        </authorList>
    </citation>
    <scope>NUCLEOTIDE SEQUENCE [LARGE SCALE GENOMIC DNA]</scope>
    <source>
        <strain evidence="2">1808015.09</strain>
    </source>
</reference>
<protein>
    <submittedName>
        <fullName evidence="2">Uncharacterized protein</fullName>
    </submittedName>
</protein>
<name>A0A5D2BCB0_GOSDA</name>
<dbReference type="Proteomes" id="UP000323506">
    <property type="component" value="Chromosome D09"/>
</dbReference>
<keyword evidence="3" id="KW-1185">Reference proteome</keyword>
<feature type="region of interest" description="Disordered" evidence="1">
    <location>
        <begin position="28"/>
        <end position="48"/>
    </location>
</feature>
<organism evidence="2 3">
    <name type="scientific">Gossypium darwinii</name>
    <name type="common">Darwin's cotton</name>
    <name type="synonym">Gossypium barbadense var. darwinii</name>
    <dbReference type="NCBI Taxonomy" id="34276"/>
    <lineage>
        <taxon>Eukaryota</taxon>
        <taxon>Viridiplantae</taxon>
        <taxon>Streptophyta</taxon>
        <taxon>Embryophyta</taxon>
        <taxon>Tracheophyta</taxon>
        <taxon>Spermatophyta</taxon>
        <taxon>Magnoliopsida</taxon>
        <taxon>eudicotyledons</taxon>
        <taxon>Gunneridae</taxon>
        <taxon>Pentapetalae</taxon>
        <taxon>rosids</taxon>
        <taxon>malvids</taxon>
        <taxon>Malvales</taxon>
        <taxon>Malvaceae</taxon>
        <taxon>Malvoideae</taxon>
        <taxon>Gossypium</taxon>
    </lineage>
</organism>
<gene>
    <name evidence="2" type="ORF">ES288_D09G103000v1</name>
</gene>
<accession>A0A5D2BCB0</accession>
<sequence>MTNINALQNPKNKMLQSYIKLSKKKNLNLSHLSPPPNPKTPSNSNLGGGNGAPTAYPILIRFFCIDIVRAYGAVGVACTEVEAQAYGDLSCVEGLAAALESASVSETTRVSALI</sequence>
<proteinExistence type="predicted"/>
<evidence type="ECO:0000313" key="3">
    <source>
        <dbReference type="Proteomes" id="UP000323506"/>
    </source>
</evidence>
<dbReference type="AlphaFoldDB" id="A0A5D2BCB0"/>